<dbReference type="EMBL" id="MNBE01000099">
    <property type="protein sequence ID" value="OKP14365.1"/>
    <property type="molecule type" value="Genomic_DNA"/>
</dbReference>
<sequence length="166" mass="17537">MTQGATVIDIPTVEPQIVTALDYAETRGNQGDGTCAIIFCGLGRFVWKIVSLPWKLLKALGRVSCSAWVVIVIIVLFIGGIGFALLMVGCLSALSIVPVDQFSAPAARMCLVKSEPVAEAVPSTEVQTVEVEVVLVAEVPVPKVQEETPKAHEEAPSAGEQVPIAQ</sequence>
<organism evidence="3 4">
    <name type="scientific">Penicillium subrubescens</name>
    <dbReference type="NCBI Taxonomy" id="1316194"/>
    <lineage>
        <taxon>Eukaryota</taxon>
        <taxon>Fungi</taxon>
        <taxon>Dikarya</taxon>
        <taxon>Ascomycota</taxon>
        <taxon>Pezizomycotina</taxon>
        <taxon>Eurotiomycetes</taxon>
        <taxon>Eurotiomycetidae</taxon>
        <taxon>Eurotiales</taxon>
        <taxon>Aspergillaceae</taxon>
        <taxon>Penicillium</taxon>
    </lineage>
</organism>
<accession>A0A1Q5UPG3</accession>
<evidence type="ECO:0000313" key="4">
    <source>
        <dbReference type="Proteomes" id="UP000186955"/>
    </source>
</evidence>
<comment type="caution">
    <text evidence="3">The sequence shown here is derived from an EMBL/GenBank/DDBJ whole genome shotgun (WGS) entry which is preliminary data.</text>
</comment>
<feature type="region of interest" description="Disordered" evidence="1">
    <location>
        <begin position="145"/>
        <end position="166"/>
    </location>
</feature>
<keyword evidence="2" id="KW-0812">Transmembrane</keyword>
<reference evidence="3 4" key="1">
    <citation type="submission" date="2016-10" db="EMBL/GenBank/DDBJ databases">
        <title>Genome sequence of the ascomycete fungus Penicillium subrubescens.</title>
        <authorList>
            <person name="De Vries R.P."/>
            <person name="Peng M."/>
            <person name="Dilokpimol A."/>
            <person name="Hilden K."/>
            <person name="Makela M.R."/>
            <person name="Grigoriev I."/>
            <person name="Riley R."/>
            <person name="Granchi Z."/>
        </authorList>
    </citation>
    <scope>NUCLEOTIDE SEQUENCE [LARGE SCALE GENOMIC DNA]</scope>
    <source>
        <strain evidence="3 4">CBS 132785</strain>
    </source>
</reference>
<feature type="transmembrane region" description="Helical" evidence="2">
    <location>
        <begin position="65"/>
        <end position="88"/>
    </location>
</feature>
<feature type="compositionally biased region" description="Basic and acidic residues" evidence="1">
    <location>
        <begin position="145"/>
        <end position="155"/>
    </location>
</feature>
<keyword evidence="2" id="KW-1133">Transmembrane helix</keyword>
<evidence type="ECO:0000256" key="2">
    <source>
        <dbReference type="SAM" id="Phobius"/>
    </source>
</evidence>
<evidence type="ECO:0000313" key="3">
    <source>
        <dbReference type="EMBL" id="OKP14365.1"/>
    </source>
</evidence>
<protein>
    <submittedName>
        <fullName evidence="3">Uncharacterized protein</fullName>
    </submittedName>
</protein>
<keyword evidence="4" id="KW-1185">Reference proteome</keyword>
<evidence type="ECO:0000256" key="1">
    <source>
        <dbReference type="SAM" id="MobiDB-lite"/>
    </source>
</evidence>
<dbReference type="Proteomes" id="UP000186955">
    <property type="component" value="Unassembled WGS sequence"/>
</dbReference>
<name>A0A1Q5UPG3_9EURO</name>
<dbReference type="AlphaFoldDB" id="A0A1Q5UPG3"/>
<gene>
    <name evidence="3" type="ORF">PENSUB_14144</name>
</gene>
<proteinExistence type="predicted"/>
<keyword evidence="2" id="KW-0472">Membrane</keyword>